<comment type="caution">
    <text evidence="1">The sequence shown here is derived from an EMBL/GenBank/DDBJ whole genome shotgun (WGS) entry which is preliminary data.</text>
</comment>
<gene>
    <name evidence="1" type="ORF">HNP67_001213</name>
</gene>
<reference evidence="1 2" key="1">
    <citation type="submission" date="2020-08" db="EMBL/GenBank/DDBJ databases">
        <title>Genomic Encyclopedia of Type Strains, Phase IV (KMG-IV): sequencing the most valuable type-strain genomes for metagenomic binning, comparative biology and taxonomic classification.</title>
        <authorList>
            <person name="Goeker M."/>
        </authorList>
    </citation>
    <scope>NUCLEOTIDE SEQUENCE [LARGE SCALE GENOMIC DNA]</scope>
    <source>
        <strain evidence="1 2">DSM 17989</strain>
    </source>
</reference>
<evidence type="ECO:0000313" key="1">
    <source>
        <dbReference type="EMBL" id="MBB6213718.1"/>
    </source>
</evidence>
<dbReference type="AlphaFoldDB" id="A0A7W9ZMQ7"/>
<protein>
    <submittedName>
        <fullName evidence="1">Uncharacterized protein</fullName>
    </submittedName>
</protein>
<organism evidence="1 2">
    <name type="scientific">Borreliella californiensis</name>
    <dbReference type="NCBI Taxonomy" id="373543"/>
    <lineage>
        <taxon>Bacteria</taxon>
        <taxon>Pseudomonadati</taxon>
        <taxon>Spirochaetota</taxon>
        <taxon>Spirochaetia</taxon>
        <taxon>Spirochaetales</taxon>
        <taxon>Borreliaceae</taxon>
        <taxon>Borreliella</taxon>
    </lineage>
</organism>
<proteinExistence type="predicted"/>
<accession>A0A7W9ZMQ7</accession>
<dbReference type="EMBL" id="JACHFB010000007">
    <property type="protein sequence ID" value="MBB6213718.1"/>
    <property type="molecule type" value="Genomic_DNA"/>
</dbReference>
<name>A0A7W9ZMQ7_9SPIR</name>
<evidence type="ECO:0000313" key="2">
    <source>
        <dbReference type="Proteomes" id="UP000536100"/>
    </source>
</evidence>
<dbReference type="Proteomes" id="UP000536100">
    <property type="component" value="Unassembled WGS sequence"/>
</dbReference>
<sequence length="41" mass="4960">MGIISELEDLNRRIAKNDRFDLDRDYIKEYDSVLNNFILKI</sequence>